<dbReference type="GO" id="GO:0016758">
    <property type="term" value="F:hexosyltransferase activity"/>
    <property type="evidence" value="ECO:0007669"/>
    <property type="project" value="UniProtKB-ARBA"/>
</dbReference>
<reference evidence="2 3" key="1">
    <citation type="journal article" date="2012" name="Genome Biol.">
        <title>Genome and low-iron response of an oceanic diatom adapted to chronic iron limitation.</title>
        <authorList>
            <person name="Lommer M."/>
            <person name="Specht M."/>
            <person name="Roy A.S."/>
            <person name="Kraemer L."/>
            <person name="Andreson R."/>
            <person name="Gutowska M.A."/>
            <person name="Wolf J."/>
            <person name="Bergner S.V."/>
            <person name="Schilhabel M.B."/>
            <person name="Klostermeier U.C."/>
            <person name="Beiko R.G."/>
            <person name="Rosenstiel P."/>
            <person name="Hippler M."/>
            <person name="Laroche J."/>
        </authorList>
    </citation>
    <scope>NUCLEOTIDE SEQUENCE [LARGE SCALE GENOMIC DNA]</scope>
    <source>
        <strain evidence="2 3">CCMP1005</strain>
    </source>
</reference>
<dbReference type="SUPFAM" id="SSF53448">
    <property type="entry name" value="Nucleotide-diphospho-sugar transferases"/>
    <property type="match status" value="1"/>
</dbReference>
<dbReference type="eggNOG" id="ENOG502S9FF">
    <property type="taxonomic scope" value="Eukaryota"/>
</dbReference>
<dbReference type="Pfam" id="PF00535">
    <property type="entry name" value="Glycos_transf_2"/>
    <property type="match status" value="1"/>
</dbReference>
<organism evidence="2 3">
    <name type="scientific">Thalassiosira oceanica</name>
    <name type="common">Marine diatom</name>
    <dbReference type="NCBI Taxonomy" id="159749"/>
    <lineage>
        <taxon>Eukaryota</taxon>
        <taxon>Sar</taxon>
        <taxon>Stramenopiles</taxon>
        <taxon>Ochrophyta</taxon>
        <taxon>Bacillariophyta</taxon>
        <taxon>Coscinodiscophyceae</taxon>
        <taxon>Thalassiosirophycidae</taxon>
        <taxon>Thalassiosirales</taxon>
        <taxon>Thalassiosiraceae</taxon>
        <taxon>Thalassiosira</taxon>
    </lineage>
</organism>
<dbReference type="OMA" id="NYPWELS"/>
<sequence length="573" mass="63215">MSSAEKISHDDDNDIGGDVLGLISAFIGRAEASASGGGQQHGRHRVGPHRACHQTVEGREIAAKLSTDSRVIVFSKDRPWQLQQLLKSLHLHDDAIEVFVILKWSNMAFERGYKKVMQGQDKVNYLVEGGGNSSFSTLLYQALNHGDRGEIVMFLTDDCLLLEPIACIMASAAIALQRHKTGKRRVFNFLTRLHPGISYCQTRNLASPSPRNALRYVSNGKICCYDRALSSGEFAYMFDVSGGVYRLGDVIEMVSYLDNQDTCHPNILESRANQILKSNSLQHLTDQLSAIPSRPSLVILTVNRVQDIYNAPIASDESVSPEALLQYLERGEELDVERYTSRLYDASHIGDLHLKERGETGAQAIDLSVLIPVHRGPAKYASHAMASIVMQPIEELLLSSSRNSLSLQIVIVDDRCRDGSVEAMMETTKQIAQTHSCINLVIDDKRPASTSKIWKRPASPDCKAAIIISVDVFPSPRPGIACALNHGLDMCKSDLVARMDCDDVAAPGRLIRQARFLMANQSLSVVGTSAVLFSSTNDLDCDQLELPYREYVVNRDSHRVLRSNITVSDPGVL</sequence>
<name>K0R759_THAOC</name>
<evidence type="ECO:0000313" key="3">
    <source>
        <dbReference type="Proteomes" id="UP000266841"/>
    </source>
</evidence>
<dbReference type="EMBL" id="AGNL01046515">
    <property type="protein sequence ID" value="EJK47884.1"/>
    <property type="molecule type" value="Genomic_DNA"/>
</dbReference>
<dbReference type="Gene3D" id="3.90.550.10">
    <property type="entry name" value="Spore Coat Polysaccharide Biosynthesis Protein SpsA, Chain A"/>
    <property type="match status" value="1"/>
</dbReference>
<protein>
    <recommendedName>
        <fullName evidence="1">Glycosyltransferase 2-like domain-containing protein</fullName>
    </recommendedName>
</protein>
<dbReference type="Proteomes" id="UP000266841">
    <property type="component" value="Unassembled WGS sequence"/>
</dbReference>
<accession>K0R759</accession>
<dbReference type="InterPro" id="IPR029044">
    <property type="entry name" value="Nucleotide-diphossugar_trans"/>
</dbReference>
<dbReference type="PANTHER" id="PTHR22916:SF3">
    <property type="entry name" value="UDP-GLCNAC:BETAGAL BETA-1,3-N-ACETYLGLUCOSAMINYLTRANSFERASE-LIKE PROTEIN 1"/>
    <property type="match status" value="1"/>
</dbReference>
<dbReference type="OrthoDB" id="47939at2759"/>
<dbReference type="InterPro" id="IPR001173">
    <property type="entry name" value="Glyco_trans_2-like"/>
</dbReference>
<dbReference type="AlphaFoldDB" id="K0R759"/>
<evidence type="ECO:0000313" key="2">
    <source>
        <dbReference type="EMBL" id="EJK47884.1"/>
    </source>
</evidence>
<gene>
    <name evidence="2" type="ORF">THAOC_33369</name>
</gene>
<evidence type="ECO:0000259" key="1">
    <source>
        <dbReference type="Pfam" id="PF00535"/>
    </source>
</evidence>
<feature type="domain" description="Glycosyltransferase 2-like" evidence="1">
    <location>
        <begin position="441"/>
        <end position="535"/>
    </location>
</feature>
<comment type="caution">
    <text evidence="2">The sequence shown here is derived from an EMBL/GenBank/DDBJ whole genome shotgun (WGS) entry which is preliminary data.</text>
</comment>
<proteinExistence type="predicted"/>
<dbReference type="PANTHER" id="PTHR22916">
    <property type="entry name" value="GLYCOSYLTRANSFERASE"/>
    <property type="match status" value="1"/>
</dbReference>
<keyword evidence="3" id="KW-1185">Reference proteome</keyword>